<proteinExistence type="predicted"/>
<organism evidence="1 2">
    <name type="scientific">Streptomyces mauvecolor</name>
    <dbReference type="NCBI Taxonomy" id="58345"/>
    <lineage>
        <taxon>Bacteria</taxon>
        <taxon>Bacillati</taxon>
        <taxon>Actinomycetota</taxon>
        <taxon>Actinomycetes</taxon>
        <taxon>Kitasatosporales</taxon>
        <taxon>Streptomycetaceae</taxon>
        <taxon>Streptomyces</taxon>
    </lineage>
</organism>
<dbReference type="Proteomes" id="UP001595834">
    <property type="component" value="Unassembled WGS sequence"/>
</dbReference>
<dbReference type="GO" id="GO:0005524">
    <property type="term" value="F:ATP binding"/>
    <property type="evidence" value="ECO:0007669"/>
    <property type="project" value="UniProtKB-KW"/>
</dbReference>
<evidence type="ECO:0000313" key="1">
    <source>
        <dbReference type="EMBL" id="MFC4961449.1"/>
    </source>
</evidence>
<accession>A0ABV9UZ06</accession>
<name>A0ABV9UZ06_9ACTN</name>
<protein>
    <submittedName>
        <fullName evidence="1">ATP-binding protein</fullName>
    </submittedName>
</protein>
<sequence length="159" mass="16808">MLTTRTTAACPAAHPAPIVCPPPPEGLSLSLTLPGEPHCAGIARSAVRSALHAHALDPFAPEVVLATSELVAVAAYLNPSQDLYLSLRHRDSALRLIVYDAHARHAHPRLATACDARRRGGLRLLAAVVRDCGGDWGFGESREPGGGTRSWAVLPCLMN</sequence>
<dbReference type="Gene3D" id="3.30.565.10">
    <property type="entry name" value="Histidine kinase-like ATPase, C-terminal domain"/>
    <property type="match status" value="1"/>
</dbReference>
<dbReference type="EMBL" id="JBHSIZ010000048">
    <property type="protein sequence ID" value="MFC4961449.1"/>
    <property type="molecule type" value="Genomic_DNA"/>
</dbReference>
<comment type="caution">
    <text evidence="1">The sequence shown here is derived from an EMBL/GenBank/DDBJ whole genome shotgun (WGS) entry which is preliminary data.</text>
</comment>
<evidence type="ECO:0000313" key="2">
    <source>
        <dbReference type="Proteomes" id="UP001595834"/>
    </source>
</evidence>
<dbReference type="InterPro" id="IPR036890">
    <property type="entry name" value="HATPase_C_sf"/>
</dbReference>
<gene>
    <name evidence="1" type="ORF">ACFPFX_34680</name>
</gene>
<keyword evidence="1" id="KW-0067">ATP-binding</keyword>
<dbReference type="RefSeq" id="WP_344375612.1">
    <property type="nucleotide sequence ID" value="NZ_BAAASQ010000011.1"/>
</dbReference>
<keyword evidence="1" id="KW-0547">Nucleotide-binding</keyword>
<keyword evidence="2" id="KW-1185">Reference proteome</keyword>
<reference evidence="2" key="1">
    <citation type="journal article" date="2019" name="Int. J. Syst. Evol. Microbiol.">
        <title>The Global Catalogue of Microorganisms (GCM) 10K type strain sequencing project: providing services to taxonomists for standard genome sequencing and annotation.</title>
        <authorList>
            <consortium name="The Broad Institute Genomics Platform"/>
            <consortium name="The Broad Institute Genome Sequencing Center for Infectious Disease"/>
            <person name="Wu L."/>
            <person name="Ma J."/>
        </authorList>
    </citation>
    <scope>NUCLEOTIDE SEQUENCE [LARGE SCALE GENOMIC DNA]</scope>
    <source>
        <strain evidence="2">CCM 7224</strain>
    </source>
</reference>